<dbReference type="EMBL" id="KV427605">
    <property type="protein sequence ID" value="KZT12887.1"/>
    <property type="molecule type" value="Genomic_DNA"/>
</dbReference>
<dbReference type="GO" id="GO:0005789">
    <property type="term" value="C:endoplasmic reticulum membrane"/>
    <property type="evidence" value="ECO:0007669"/>
    <property type="project" value="UniProtKB-SubCell"/>
</dbReference>
<feature type="transmembrane region" description="Helical" evidence="12">
    <location>
        <begin position="370"/>
        <end position="390"/>
    </location>
</feature>
<dbReference type="InterPro" id="IPR045260">
    <property type="entry name" value="Sec12-like"/>
</dbReference>
<dbReference type="GeneID" id="63824611"/>
<gene>
    <name evidence="13" type="ORF">LAESUDRAFT_719195</name>
</gene>
<evidence type="ECO:0000256" key="9">
    <source>
        <dbReference type="ARBA" id="ARBA00022989"/>
    </source>
</evidence>
<dbReference type="GO" id="GO:0015031">
    <property type="term" value="P:protein transport"/>
    <property type="evidence" value="ECO:0007669"/>
    <property type="project" value="UniProtKB-KW"/>
</dbReference>
<evidence type="ECO:0000256" key="6">
    <source>
        <dbReference type="ARBA" id="ARBA00022824"/>
    </source>
</evidence>
<dbReference type="FunCoup" id="A0A165ICF2">
    <property type="interactions" value="69"/>
</dbReference>
<evidence type="ECO:0000256" key="10">
    <source>
        <dbReference type="ARBA" id="ARBA00023136"/>
    </source>
</evidence>
<dbReference type="Proteomes" id="UP000076871">
    <property type="component" value="Unassembled WGS sequence"/>
</dbReference>
<dbReference type="Gene3D" id="2.130.10.10">
    <property type="entry name" value="YVTN repeat-like/Quinoprotein amine dehydrogenase"/>
    <property type="match status" value="1"/>
</dbReference>
<dbReference type="GO" id="GO:0003400">
    <property type="term" value="P:regulation of COPII vesicle coating"/>
    <property type="evidence" value="ECO:0007669"/>
    <property type="project" value="TreeGrafter"/>
</dbReference>
<dbReference type="SUPFAM" id="SSF50998">
    <property type="entry name" value="Quinoprotein alcohol dehydrogenase-like"/>
    <property type="match status" value="1"/>
</dbReference>
<dbReference type="PANTHER" id="PTHR23284">
    <property type="entry name" value="PROLACTIN REGULATORY ELEMENT BINDING PROTEIN"/>
    <property type="match status" value="1"/>
</dbReference>
<organism evidence="13 14">
    <name type="scientific">Laetiporus sulphureus 93-53</name>
    <dbReference type="NCBI Taxonomy" id="1314785"/>
    <lineage>
        <taxon>Eukaryota</taxon>
        <taxon>Fungi</taxon>
        <taxon>Dikarya</taxon>
        <taxon>Basidiomycota</taxon>
        <taxon>Agaricomycotina</taxon>
        <taxon>Agaricomycetes</taxon>
        <taxon>Polyporales</taxon>
        <taxon>Laetiporus</taxon>
    </lineage>
</organism>
<sequence>MRTKHAAHSLPAFPVYSSAFLSQNELVLGGGGGQSKTGIKNKLRLYRIEDGRAIVLLDELELDKGEDAPMSMAAHPQEKVLACGVNSSEEHLQRGKNQNCRVFAIKDDKLSLSSSASTLTPNDVEDDFQKITTFSPSGDLLAVGGTRDLSILSYPSLSPFVSALHIDKGELYDATFSSTTLVVATTVNLLVYTLPTSTGGSNENASGKGKEPSTELDLVRMVERPVFPGKDAGSSFRAARFHPNSEKILYTVSNTVPPRTRTKSSPRKAFVCKWNTDTWEVSRVRKVGDKGLTCFDVSPNGKFLAFGSSDYTVGILDSQTLAPLLTILKAHDFPPTTLRFNTTSTLLISGSADNTVRVVTVPESLGVTSWSSWIVIIVITLLVLLLAYLAQRMT</sequence>
<evidence type="ECO:0000256" key="11">
    <source>
        <dbReference type="PROSITE-ProRule" id="PRU00221"/>
    </source>
</evidence>
<keyword evidence="5" id="KW-0677">Repeat</keyword>
<dbReference type="InterPro" id="IPR011047">
    <property type="entry name" value="Quinoprotein_ADH-like_sf"/>
</dbReference>
<feature type="repeat" description="WD" evidence="11">
    <location>
        <begin position="328"/>
        <end position="358"/>
    </location>
</feature>
<evidence type="ECO:0000256" key="4">
    <source>
        <dbReference type="ARBA" id="ARBA00022692"/>
    </source>
</evidence>
<dbReference type="GO" id="GO:0005085">
    <property type="term" value="F:guanyl-nucleotide exchange factor activity"/>
    <property type="evidence" value="ECO:0007669"/>
    <property type="project" value="InterPro"/>
</dbReference>
<comment type="subcellular location">
    <subcellularLocation>
        <location evidence="1">Endoplasmic reticulum membrane</location>
        <topology evidence="1">Single-pass type II membrane protein</topology>
    </subcellularLocation>
</comment>
<dbReference type="RefSeq" id="XP_040770397.1">
    <property type="nucleotide sequence ID" value="XM_040907582.1"/>
</dbReference>
<dbReference type="InterPro" id="IPR015943">
    <property type="entry name" value="WD40/YVTN_repeat-like_dom_sf"/>
</dbReference>
<dbReference type="SMART" id="SM00320">
    <property type="entry name" value="WD40"/>
    <property type="match status" value="2"/>
</dbReference>
<keyword evidence="14" id="KW-1185">Reference proteome</keyword>
<dbReference type="InterPro" id="IPR001680">
    <property type="entry name" value="WD40_rpt"/>
</dbReference>
<dbReference type="GO" id="GO:0006888">
    <property type="term" value="P:endoplasmic reticulum to Golgi vesicle-mediated transport"/>
    <property type="evidence" value="ECO:0007669"/>
    <property type="project" value="TreeGrafter"/>
</dbReference>
<evidence type="ECO:0000313" key="13">
    <source>
        <dbReference type="EMBL" id="KZT12887.1"/>
    </source>
</evidence>
<evidence type="ECO:0000256" key="5">
    <source>
        <dbReference type="ARBA" id="ARBA00022737"/>
    </source>
</evidence>
<evidence type="ECO:0000256" key="2">
    <source>
        <dbReference type="ARBA" id="ARBA00022448"/>
    </source>
</evidence>
<keyword evidence="10 12" id="KW-0472">Membrane</keyword>
<protein>
    <submittedName>
        <fullName evidence="13">WD40 repeat-like protein</fullName>
    </submittedName>
</protein>
<evidence type="ECO:0000256" key="1">
    <source>
        <dbReference type="ARBA" id="ARBA00004648"/>
    </source>
</evidence>
<evidence type="ECO:0000256" key="8">
    <source>
        <dbReference type="ARBA" id="ARBA00022927"/>
    </source>
</evidence>
<evidence type="ECO:0000256" key="3">
    <source>
        <dbReference type="ARBA" id="ARBA00022574"/>
    </source>
</evidence>
<dbReference type="PANTHER" id="PTHR23284:SF0">
    <property type="entry name" value="PROLACTIN REGULATORY ELEMENT-BINDING PROTEIN"/>
    <property type="match status" value="1"/>
</dbReference>
<dbReference type="Pfam" id="PF00400">
    <property type="entry name" value="WD40"/>
    <property type="match status" value="2"/>
</dbReference>
<reference evidence="13 14" key="1">
    <citation type="journal article" date="2016" name="Mol. Biol. Evol.">
        <title>Comparative Genomics of Early-Diverging Mushroom-Forming Fungi Provides Insights into the Origins of Lignocellulose Decay Capabilities.</title>
        <authorList>
            <person name="Nagy L.G."/>
            <person name="Riley R."/>
            <person name="Tritt A."/>
            <person name="Adam C."/>
            <person name="Daum C."/>
            <person name="Floudas D."/>
            <person name="Sun H."/>
            <person name="Yadav J.S."/>
            <person name="Pangilinan J."/>
            <person name="Larsson K.H."/>
            <person name="Matsuura K."/>
            <person name="Barry K."/>
            <person name="Labutti K."/>
            <person name="Kuo R."/>
            <person name="Ohm R.A."/>
            <person name="Bhattacharya S.S."/>
            <person name="Shirouzu T."/>
            <person name="Yoshinaga Y."/>
            <person name="Martin F.M."/>
            <person name="Grigoriev I.V."/>
            <person name="Hibbett D.S."/>
        </authorList>
    </citation>
    <scope>NUCLEOTIDE SEQUENCE [LARGE SCALE GENOMIC DNA]</scope>
    <source>
        <strain evidence="13 14">93-53</strain>
    </source>
</reference>
<name>A0A165ICF2_9APHY</name>
<dbReference type="InParanoid" id="A0A165ICF2"/>
<evidence type="ECO:0000313" key="14">
    <source>
        <dbReference type="Proteomes" id="UP000076871"/>
    </source>
</evidence>
<evidence type="ECO:0000256" key="12">
    <source>
        <dbReference type="SAM" id="Phobius"/>
    </source>
</evidence>
<keyword evidence="3 11" id="KW-0853">WD repeat</keyword>
<keyword evidence="7" id="KW-0931">ER-Golgi transport</keyword>
<dbReference type="OrthoDB" id="2013972at2759"/>
<keyword evidence="2" id="KW-0813">Transport</keyword>
<proteinExistence type="predicted"/>
<dbReference type="AlphaFoldDB" id="A0A165ICF2"/>
<keyword evidence="9 12" id="KW-1133">Transmembrane helix</keyword>
<keyword evidence="8" id="KW-0653">Protein transport</keyword>
<keyword evidence="6" id="KW-0256">Endoplasmic reticulum</keyword>
<accession>A0A165ICF2</accession>
<evidence type="ECO:0000256" key="7">
    <source>
        <dbReference type="ARBA" id="ARBA00022892"/>
    </source>
</evidence>
<dbReference type="PROSITE" id="PS50082">
    <property type="entry name" value="WD_REPEATS_2"/>
    <property type="match status" value="1"/>
</dbReference>
<keyword evidence="4 12" id="KW-0812">Transmembrane</keyword>
<dbReference type="STRING" id="1314785.A0A165ICF2"/>